<feature type="transmembrane region" description="Helical" evidence="1">
    <location>
        <begin position="205"/>
        <end position="229"/>
    </location>
</feature>
<sequence>MVLSNDMAALIGFGCEAVMYGAYCIVFLTAAHILLQRKRGRRVKDPLIWATAILFLTCTAHFALEFDHFHTTLSSTGIPGYANETSKLFGADLLISLADLVGDAVLIYRCWLVWGRSWWVTIFPSITAIAGFACIMELLHLLLSINPSSPTAPPSIVPLGIAGYVLPLCTNVFVTVLIAARVWYMSRASREYSDLTSSSKTVQRAMSIVVESGLLYLVVQLTFVVLFAMQHPAQAILAVIAVQVYGIAPTLIIIRVGLGYATDNTTANTMTRVRWNRPSMYRNSASQYATNTTGYSTTAAGTDVELEETDTLEDGKKTGAVAV</sequence>
<evidence type="ECO:0000313" key="3">
    <source>
        <dbReference type="Proteomes" id="UP000305948"/>
    </source>
</evidence>
<evidence type="ECO:0000313" key="2">
    <source>
        <dbReference type="EMBL" id="TFK53928.1"/>
    </source>
</evidence>
<feature type="transmembrane region" description="Helical" evidence="1">
    <location>
        <begin position="47"/>
        <end position="64"/>
    </location>
</feature>
<dbReference type="OrthoDB" id="3341077at2759"/>
<evidence type="ECO:0000256" key="1">
    <source>
        <dbReference type="SAM" id="Phobius"/>
    </source>
</evidence>
<feature type="transmembrane region" description="Helical" evidence="1">
    <location>
        <begin position="161"/>
        <end position="184"/>
    </location>
</feature>
<reference evidence="2 3" key="1">
    <citation type="journal article" date="2019" name="Nat. Ecol. Evol.">
        <title>Megaphylogeny resolves global patterns of mushroom evolution.</title>
        <authorList>
            <person name="Varga T."/>
            <person name="Krizsan K."/>
            <person name="Foldi C."/>
            <person name="Dima B."/>
            <person name="Sanchez-Garcia M."/>
            <person name="Sanchez-Ramirez S."/>
            <person name="Szollosi G.J."/>
            <person name="Szarkandi J.G."/>
            <person name="Papp V."/>
            <person name="Albert L."/>
            <person name="Andreopoulos W."/>
            <person name="Angelini C."/>
            <person name="Antonin V."/>
            <person name="Barry K.W."/>
            <person name="Bougher N.L."/>
            <person name="Buchanan P."/>
            <person name="Buyck B."/>
            <person name="Bense V."/>
            <person name="Catcheside P."/>
            <person name="Chovatia M."/>
            <person name="Cooper J."/>
            <person name="Damon W."/>
            <person name="Desjardin D."/>
            <person name="Finy P."/>
            <person name="Geml J."/>
            <person name="Haridas S."/>
            <person name="Hughes K."/>
            <person name="Justo A."/>
            <person name="Karasinski D."/>
            <person name="Kautmanova I."/>
            <person name="Kiss B."/>
            <person name="Kocsube S."/>
            <person name="Kotiranta H."/>
            <person name="LaButti K.M."/>
            <person name="Lechner B.E."/>
            <person name="Liimatainen K."/>
            <person name="Lipzen A."/>
            <person name="Lukacs Z."/>
            <person name="Mihaltcheva S."/>
            <person name="Morgado L.N."/>
            <person name="Niskanen T."/>
            <person name="Noordeloos M.E."/>
            <person name="Ohm R.A."/>
            <person name="Ortiz-Santana B."/>
            <person name="Ovrebo C."/>
            <person name="Racz N."/>
            <person name="Riley R."/>
            <person name="Savchenko A."/>
            <person name="Shiryaev A."/>
            <person name="Soop K."/>
            <person name="Spirin V."/>
            <person name="Szebenyi C."/>
            <person name="Tomsovsky M."/>
            <person name="Tulloss R.E."/>
            <person name="Uehling J."/>
            <person name="Grigoriev I.V."/>
            <person name="Vagvolgyi C."/>
            <person name="Papp T."/>
            <person name="Martin F.M."/>
            <person name="Miettinen O."/>
            <person name="Hibbett D.S."/>
            <person name="Nagy L.G."/>
        </authorList>
    </citation>
    <scope>NUCLEOTIDE SEQUENCE [LARGE SCALE GENOMIC DNA]</scope>
    <source>
        <strain evidence="2 3">OMC1185</strain>
    </source>
</reference>
<feature type="transmembrane region" description="Helical" evidence="1">
    <location>
        <begin position="17"/>
        <end position="35"/>
    </location>
</feature>
<keyword evidence="1" id="KW-1133">Transmembrane helix</keyword>
<proteinExistence type="predicted"/>
<name>A0A5C3ND65_9AGAM</name>
<keyword evidence="3" id="KW-1185">Reference proteome</keyword>
<accession>A0A5C3ND65</accession>
<dbReference type="AlphaFoldDB" id="A0A5C3ND65"/>
<feature type="transmembrane region" description="Helical" evidence="1">
    <location>
        <begin position="235"/>
        <end position="254"/>
    </location>
</feature>
<feature type="transmembrane region" description="Helical" evidence="1">
    <location>
        <begin position="118"/>
        <end position="141"/>
    </location>
</feature>
<organism evidence="2 3">
    <name type="scientific">Heliocybe sulcata</name>
    <dbReference type="NCBI Taxonomy" id="5364"/>
    <lineage>
        <taxon>Eukaryota</taxon>
        <taxon>Fungi</taxon>
        <taxon>Dikarya</taxon>
        <taxon>Basidiomycota</taxon>
        <taxon>Agaricomycotina</taxon>
        <taxon>Agaricomycetes</taxon>
        <taxon>Gloeophyllales</taxon>
        <taxon>Gloeophyllaceae</taxon>
        <taxon>Heliocybe</taxon>
    </lineage>
</organism>
<dbReference type="Proteomes" id="UP000305948">
    <property type="component" value="Unassembled WGS sequence"/>
</dbReference>
<keyword evidence="1" id="KW-0812">Transmembrane</keyword>
<protein>
    <submittedName>
        <fullName evidence="2">Uncharacterized protein</fullName>
    </submittedName>
</protein>
<keyword evidence="1" id="KW-0472">Membrane</keyword>
<feature type="transmembrane region" description="Helical" evidence="1">
    <location>
        <begin position="93"/>
        <end position="111"/>
    </location>
</feature>
<dbReference type="EMBL" id="ML213506">
    <property type="protein sequence ID" value="TFK53928.1"/>
    <property type="molecule type" value="Genomic_DNA"/>
</dbReference>
<gene>
    <name evidence="2" type="ORF">OE88DRAFT_1710989</name>
</gene>